<dbReference type="SMART" id="SM01096">
    <property type="entry name" value="CPSase_L_D3"/>
    <property type="match status" value="1"/>
</dbReference>
<dbReference type="InterPro" id="IPR058047">
    <property type="entry name" value="CPSase_preATP-grasp"/>
</dbReference>
<dbReference type="Pfam" id="PF02142">
    <property type="entry name" value="MGS"/>
    <property type="match status" value="1"/>
</dbReference>
<evidence type="ECO:0000256" key="8">
    <source>
        <dbReference type="ARBA" id="ARBA00022741"/>
    </source>
</evidence>
<feature type="binding site" evidence="14">
    <location>
        <position position="932"/>
    </location>
    <ligand>
        <name>Mg(2+)</name>
        <dbReference type="ChEBI" id="CHEBI:18420"/>
        <label>3</label>
    </ligand>
</feature>
<dbReference type="InterPro" id="IPR005479">
    <property type="entry name" value="CPAse_ATP-bd"/>
</dbReference>
<dbReference type="Pfam" id="PF25596">
    <property type="entry name" value="CPSase_L_D1"/>
    <property type="match status" value="2"/>
</dbReference>
<feature type="binding site" evidence="14">
    <location>
        <position position="914"/>
    </location>
    <ligand>
        <name>Mn(2+)</name>
        <dbReference type="ChEBI" id="CHEBI:29035"/>
        <label>3</label>
    </ligand>
</feature>
<dbReference type="InterPro" id="IPR006275">
    <property type="entry name" value="CPSase_lsu"/>
</dbReference>
<comment type="pathway">
    <text evidence="14">Pyrimidine metabolism; UMP biosynthesis via de novo pathway; (S)-dihydroorotate from bicarbonate: step 1/3.</text>
</comment>
<evidence type="ECO:0000256" key="13">
    <source>
        <dbReference type="ARBA" id="ARBA00047359"/>
    </source>
</evidence>
<dbReference type="PANTHER" id="PTHR11405:SF53">
    <property type="entry name" value="CARBAMOYL-PHOSPHATE SYNTHASE [AMMONIA], MITOCHONDRIAL"/>
    <property type="match status" value="1"/>
</dbReference>
<dbReference type="SMART" id="SM00851">
    <property type="entry name" value="MGS"/>
    <property type="match status" value="1"/>
</dbReference>
<dbReference type="EC" id="6.3.5.5" evidence="14"/>
<keyword evidence="12" id="KW-0464">Manganese</keyword>
<dbReference type="SUPFAM" id="SSF52440">
    <property type="entry name" value="PreATP-grasp domain"/>
    <property type="match status" value="2"/>
</dbReference>
<feature type="binding site" evidence="14">
    <location>
        <position position="389"/>
    </location>
    <ligand>
        <name>Mg(2+)</name>
        <dbReference type="ChEBI" id="CHEBI:18420"/>
        <label>2</label>
    </ligand>
</feature>
<dbReference type="PROSITE" id="PS00867">
    <property type="entry name" value="CPSASE_2"/>
    <property type="match status" value="2"/>
</dbReference>
<feature type="binding site" evidence="14">
    <location>
        <position position="321"/>
    </location>
    <ligand>
        <name>ATP</name>
        <dbReference type="ChEBI" id="CHEBI:30616"/>
        <label>1</label>
    </ligand>
</feature>
<sequence>MCWPRWLSAGPSGCWRRWSCFGRRPNCCRCRLRCCSSSRPRSGASSSAGGGDDDDRACTACPRSGTGSRWPHAAAATSRGREPLKPSSVLIIGSGPIVIGQAAEFDYAGTQACKAMREEGVRSILVNSNPATIMTDLDIADAVYIEPLTVPVLERIIARERPQGLLPTLGGQTGLNLAVELSKAGILEKYNVRLLGTPLDAIRRAEDRELFREMLAKLGEPVLESEICHTVEECVAAAEKIGLPVVVRPAYTLGGTGGGMAFTMDQLRAVAASGLAASPITQVLVEKNLLGWKEIEYEVMRDSAGNCITICNMENMDPMGVHTGDSIVVAPSQTLSDKDYQMLRSAALRIISELGIEGGCNVQFSLAPRKDVCDWRGDPDEPLPYYVIEVNPRVSRSSALASKATGYPIARVAAKIACGRTLDEIPNAVTKKTTAAFEPALDYVVVKIPRWPFDKFALGDRTLGTQMKATGEVMAIDRTFEAALNKAVRSLEVGGRSLLWERPEWREMDEIPVHATDERLWALMAALRRGEDVLSLARRSRGVDPWFLDRLQNIVRMERRLLEEPLHPDLLREAKQMGFSDEMVAQLADRLPEQIRALRHEWGIRPVYKMVDTCAAEFDAETPYFYSTYEVENEATPEAGNGAVVVGSGPIRIGQGIEFDYASVHAAWALQGAGLRAIMVNSNPETVSTDFDTSDRLYFEPLDEESIRDIIENEGSGPAGTPPSIVQFGGQTAINIAGPLRRAGLPIIGSDAEAIDIAEDRRRFERFLQDLGIPQPPGAAITTLEEAMKTAQQIGYPVLVRPSYVLGGRAMEIVQNATELVTFVGAAAEVAAGKPILIDKFLEGAEVEVDAICDGERVLVPGIMEHIERAGVHSGDSMAVYPPVHLDEEEKAVIVDYTRRIVLGLGAIGLTNIQYVVLPRRRGEPPRVFVLEVNPRASRTVPFLSKVTGVPMVQLAVGAMLGRKLADQGYPDGLWPERQLYAIKAPVFSMSKLTGVDTYLGPEMKSTGEVMGVDRTFEAALAKALIAADLALPQQASILLSISDRTKADALPLIHQLAEAGYRLYATEGTSRMIEALGLPVTTVTKVLSGGHPNVVDVIMDGTVQCVINTPEGRMTGSLRDGFHIRRAAAERRIPCFTSIDTARAAIQALARPTAYSVATVREYLGGN</sequence>
<dbReference type="HAMAP" id="MF_01210_B">
    <property type="entry name" value="CPSase_L_chain_B"/>
    <property type="match status" value="1"/>
</dbReference>
<feature type="binding site" evidence="14">
    <location>
        <position position="801"/>
    </location>
    <ligand>
        <name>ATP</name>
        <dbReference type="ChEBI" id="CHEBI:30616"/>
        <label>2</label>
    </ligand>
</feature>
<dbReference type="Proteomes" id="UP000326331">
    <property type="component" value="Chromosome"/>
</dbReference>
<dbReference type="InterPro" id="IPR036897">
    <property type="entry name" value="CarbamoylP_synth_lsu_oligo_sf"/>
</dbReference>
<feature type="domain" description="ATP-grasp" evidence="16">
    <location>
        <begin position="765"/>
        <end position="961"/>
    </location>
</feature>
<feature type="binding site" evidence="14">
    <location>
        <position position="914"/>
    </location>
    <ligand>
        <name>ATP</name>
        <dbReference type="ChEBI" id="CHEBI:30616"/>
        <label>2</label>
    </ligand>
</feature>
<feature type="binding site" evidence="14">
    <location>
        <position position="208"/>
    </location>
    <ligand>
        <name>ATP</name>
        <dbReference type="ChEBI" id="CHEBI:30616"/>
        <label>1</label>
    </ligand>
</feature>
<evidence type="ECO:0000256" key="14">
    <source>
        <dbReference type="HAMAP-Rule" id="MF_01210"/>
    </source>
</evidence>
<comment type="domain">
    <text evidence="14">The large subunit is composed of 2 ATP-grasp domains that are involved in binding the 2 ATP molecules needed for carbamoyl phosphate synthesis. The N-terminal ATP-grasp domain (referred to as the carboxyphosphate synthetic component) catalyzes the ATP-dependent phosphorylation of hydrogencarbonate to carboxyphosphate and the subsequent nucleophilic attack by ammonia to form a carbamate intermediate. The C-terminal ATP-grasp domain (referred to as the carbamoyl phosphate synthetic component) then catalyzes the phosphorylation of carbamate with the second ATP to form the end product carbamoyl phosphate. The reactive and unstable enzyme intermediates are sequentially channeled from one active site to the next through the interior of the protein over a distance of at least 96 A.</text>
</comment>
<feature type="binding site" evidence="14">
    <location>
        <position position="363"/>
    </location>
    <ligand>
        <name>Mn(2+)</name>
        <dbReference type="ChEBI" id="CHEBI:29035"/>
        <label>1</label>
    </ligand>
</feature>
<feature type="binding site" evidence="14">
    <location>
        <position position="248"/>
    </location>
    <ligand>
        <name>ATP</name>
        <dbReference type="ChEBI" id="CHEBI:30616"/>
        <label>1</label>
    </ligand>
</feature>
<name>A0ABX6BYK2_9CHLR</name>
<evidence type="ECO:0000256" key="2">
    <source>
        <dbReference type="ARBA" id="ARBA00009799"/>
    </source>
</evidence>
<evidence type="ECO:0000256" key="6">
    <source>
        <dbReference type="ARBA" id="ARBA00022723"/>
    </source>
</evidence>
<evidence type="ECO:0000256" key="5">
    <source>
        <dbReference type="ARBA" id="ARBA00022605"/>
    </source>
</evidence>
<feature type="binding site" evidence="14">
    <location>
        <position position="389"/>
    </location>
    <ligand>
        <name>ATP</name>
        <dbReference type="ChEBI" id="CHEBI:30616"/>
        <label>1</label>
    </ligand>
</feature>
<evidence type="ECO:0000256" key="1">
    <source>
        <dbReference type="ARBA" id="ARBA00005077"/>
    </source>
</evidence>
<gene>
    <name evidence="14 18" type="primary">carB</name>
    <name evidence="18" type="ORF">Tbon_01005</name>
</gene>
<keyword evidence="5 14" id="KW-0028">Amino-acid biosynthesis</keyword>
<dbReference type="Gene3D" id="3.40.50.20">
    <property type="match status" value="2"/>
</dbReference>
<keyword evidence="9 14" id="KW-0067">ATP-binding</keyword>
<evidence type="ECO:0000256" key="3">
    <source>
        <dbReference type="ARBA" id="ARBA00022571"/>
    </source>
</evidence>
<feature type="region of interest" description="Carboxyphosphate synthetic domain" evidence="14">
    <location>
        <begin position="1"/>
        <end position="492"/>
    </location>
</feature>
<feature type="binding site" evidence="14">
    <location>
        <position position="255"/>
    </location>
    <ligand>
        <name>ATP</name>
        <dbReference type="ChEBI" id="CHEBI:30616"/>
        <label>1</label>
    </ligand>
</feature>
<dbReference type="InterPro" id="IPR013815">
    <property type="entry name" value="ATP_grasp_subdomain_1"/>
</dbReference>
<feature type="region of interest" description="Allosteric domain" evidence="14">
    <location>
        <begin position="1030"/>
        <end position="1168"/>
    </location>
</feature>
<evidence type="ECO:0000256" key="11">
    <source>
        <dbReference type="ARBA" id="ARBA00022975"/>
    </source>
</evidence>
<dbReference type="SUPFAM" id="SSF48108">
    <property type="entry name" value="Carbamoyl phosphate synthetase, large subunit connection domain"/>
    <property type="match status" value="1"/>
</dbReference>
<feature type="binding site" evidence="14">
    <location>
        <position position="874"/>
    </location>
    <ligand>
        <name>ATP</name>
        <dbReference type="ChEBI" id="CHEBI:30616"/>
        <label>2</label>
    </ligand>
</feature>
<dbReference type="Gene3D" id="1.10.1030.10">
    <property type="entry name" value="Carbamoyl-phosphate synthetase, large subunit oligomerisation domain"/>
    <property type="match status" value="1"/>
</dbReference>
<feature type="binding site" evidence="14">
    <location>
        <position position="932"/>
    </location>
    <ligand>
        <name>Mn(2+)</name>
        <dbReference type="ChEBI" id="CHEBI:29035"/>
        <label>3</label>
    </ligand>
</feature>
<dbReference type="PROSITE" id="PS51855">
    <property type="entry name" value="MGS"/>
    <property type="match status" value="1"/>
</dbReference>
<feature type="binding site" evidence="14">
    <location>
        <position position="872"/>
    </location>
    <ligand>
        <name>ATP</name>
        <dbReference type="ChEBI" id="CHEBI:30616"/>
        <label>2</label>
    </ligand>
</feature>
<feature type="binding site" evidence="14">
    <location>
        <position position="389"/>
    </location>
    <ligand>
        <name>Mn(2+)</name>
        <dbReference type="ChEBI" id="CHEBI:29035"/>
        <label>1</label>
    </ligand>
</feature>
<keyword evidence="4 14" id="KW-0436">Ligase</keyword>
<dbReference type="InterPro" id="IPR011607">
    <property type="entry name" value="MGS-like_dom"/>
</dbReference>
<dbReference type="SUPFAM" id="SSF52335">
    <property type="entry name" value="Methylglyoxal synthase-like"/>
    <property type="match status" value="1"/>
</dbReference>
<dbReference type="SUPFAM" id="SSF56059">
    <property type="entry name" value="Glutathione synthetase ATP-binding domain-like"/>
    <property type="match status" value="2"/>
</dbReference>
<comment type="pathway">
    <text evidence="1 14">Amino-acid biosynthesis; L-arginine biosynthesis; carbamoyl phosphate from bicarbonate: step 1/1.</text>
</comment>
<feature type="binding site" evidence="14">
    <location>
        <position position="932"/>
    </location>
    <ligand>
        <name>ATP</name>
        <dbReference type="ChEBI" id="CHEBI:30616"/>
        <label>2</label>
    </ligand>
</feature>
<dbReference type="InterPro" id="IPR033937">
    <property type="entry name" value="MGS_CPS_CarB"/>
</dbReference>
<feature type="domain" description="MGS-like" evidence="17">
    <location>
        <begin position="1030"/>
        <end position="1168"/>
    </location>
</feature>
<dbReference type="GO" id="GO:0004088">
    <property type="term" value="F:carbamoyl-phosphate synthase (glutamine-hydrolyzing) activity"/>
    <property type="evidence" value="ECO:0007669"/>
    <property type="project" value="UniProtKB-EC"/>
</dbReference>
<comment type="similarity">
    <text evidence="2 14">Belongs to the CarB family.</text>
</comment>
<keyword evidence="6" id="KW-0479">Metal-binding</keyword>
<feature type="binding site" evidence="14">
    <location>
        <position position="840"/>
    </location>
    <ligand>
        <name>ATP</name>
        <dbReference type="ChEBI" id="CHEBI:30616"/>
        <label>2</label>
    </ligand>
</feature>
<evidence type="ECO:0000259" key="16">
    <source>
        <dbReference type="PROSITE" id="PS50975"/>
    </source>
</evidence>
<feature type="binding site" evidence="14">
    <location>
        <position position="934"/>
    </location>
    <ligand>
        <name>Mn(2+)</name>
        <dbReference type="ChEBI" id="CHEBI:29035"/>
        <label>4</label>
    </ligand>
</feature>
<dbReference type="Pfam" id="PF02787">
    <property type="entry name" value="CPSase_L_D3"/>
    <property type="match status" value="1"/>
</dbReference>
<comment type="catalytic activity">
    <reaction evidence="13 14">
        <text>hydrogencarbonate + NH4(+) + 2 ATP = carbamoyl phosphate + 2 ADP + phosphate + 2 H(+)</text>
        <dbReference type="Rhea" id="RHEA:18029"/>
        <dbReference type="ChEBI" id="CHEBI:15378"/>
        <dbReference type="ChEBI" id="CHEBI:17544"/>
        <dbReference type="ChEBI" id="CHEBI:28938"/>
        <dbReference type="ChEBI" id="CHEBI:30616"/>
        <dbReference type="ChEBI" id="CHEBI:43474"/>
        <dbReference type="ChEBI" id="CHEBI:58228"/>
        <dbReference type="ChEBI" id="CHEBI:456216"/>
        <dbReference type="EC" id="6.3.4.16"/>
    </reaction>
</comment>
<feature type="binding site" evidence="14">
    <location>
        <position position="289"/>
    </location>
    <ligand>
        <name>ATP</name>
        <dbReference type="ChEBI" id="CHEBI:30616"/>
        <label>1</label>
    </ligand>
</feature>
<dbReference type="PROSITE" id="PS00866">
    <property type="entry name" value="CPSASE_1"/>
    <property type="match status" value="1"/>
</dbReference>
<comment type="catalytic activity">
    <reaction evidence="14">
        <text>hydrogencarbonate + L-glutamine + 2 ATP + H2O = carbamoyl phosphate + L-glutamate + 2 ADP + phosphate + 2 H(+)</text>
        <dbReference type="Rhea" id="RHEA:18633"/>
        <dbReference type="ChEBI" id="CHEBI:15377"/>
        <dbReference type="ChEBI" id="CHEBI:15378"/>
        <dbReference type="ChEBI" id="CHEBI:17544"/>
        <dbReference type="ChEBI" id="CHEBI:29985"/>
        <dbReference type="ChEBI" id="CHEBI:30616"/>
        <dbReference type="ChEBI" id="CHEBI:43474"/>
        <dbReference type="ChEBI" id="CHEBI:58228"/>
        <dbReference type="ChEBI" id="CHEBI:58359"/>
        <dbReference type="ChEBI" id="CHEBI:456216"/>
        <dbReference type="EC" id="6.3.5.5"/>
    </reaction>
</comment>
<feature type="binding site" evidence="14">
    <location>
        <position position="934"/>
    </location>
    <ligand>
        <name>Mg(2+)</name>
        <dbReference type="ChEBI" id="CHEBI:18420"/>
        <label>4</label>
    </ligand>
</feature>
<keyword evidence="11 14" id="KW-0665">Pyrimidine biosynthesis</keyword>
<evidence type="ECO:0000256" key="15">
    <source>
        <dbReference type="SAM" id="MobiDB-lite"/>
    </source>
</evidence>
<feature type="binding site" evidence="14">
    <location>
        <position position="932"/>
    </location>
    <ligand>
        <name>Mn(2+)</name>
        <dbReference type="ChEBI" id="CHEBI:29035"/>
        <label>4</label>
    </ligand>
</feature>
<dbReference type="InterPro" id="IPR036914">
    <property type="entry name" value="MGS-like_dom_sf"/>
</dbReference>
<dbReference type="NCBIfam" id="TIGR01369">
    <property type="entry name" value="CPSaseII_lrg"/>
    <property type="match status" value="1"/>
</dbReference>
<comment type="subunit">
    <text evidence="14">Composed of two chains; the small (or glutamine) chain promotes the hydrolysis of glutamine to ammonia, which is used by the large (or ammonia) chain to synthesize carbamoyl phosphate. Tetramer of heterodimers (alpha,beta)4.</text>
</comment>
<comment type="function">
    <text evidence="14">Large subunit of the glutamine-dependent carbamoyl phosphate synthetase (CPSase). CPSase catalyzes the formation of carbamoyl phosphate from the ammonia moiety of glutamine, carbonate, and phosphate donated by ATP, constituting the first step of 2 biosynthetic pathways, one leading to arginine and/or urea and the other to pyrimidine nucleotides. The large subunit (synthetase) binds the substrates ammonia (free or transferred from glutamine from the small subunit), hydrogencarbonate and ATP and carries out an ATP-coupled ligase reaction, activating hydrogencarbonate by forming carboxy phosphate which reacts with ammonia to form carbamoyl phosphate.</text>
</comment>
<dbReference type="Gene3D" id="3.30.470.20">
    <property type="entry name" value="ATP-grasp fold, B domain"/>
    <property type="match status" value="2"/>
</dbReference>
<evidence type="ECO:0000256" key="7">
    <source>
        <dbReference type="ARBA" id="ARBA00022737"/>
    </source>
</evidence>
<feature type="binding site" evidence="14">
    <location>
        <position position="391"/>
    </location>
    <ligand>
        <name>Mn(2+)</name>
        <dbReference type="ChEBI" id="CHEBI:29035"/>
        <label>2</label>
    </ligand>
</feature>
<feature type="domain" description="ATP-grasp" evidence="16">
    <location>
        <begin position="212"/>
        <end position="418"/>
    </location>
</feature>
<feature type="binding site" evidence="14">
    <location>
        <position position="389"/>
    </location>
    <ligand>
        <name>Mn(2+)</name>
        <dbReference type="ChEBI" id="CHEBI:29035"/>
        <label>2</label>
    </ligand>
</feature>
<feature type="binding site" evidence="14">
    <location>
        <position position="842"/>
    </location>
    <ligand>
        <name>ATP</name>
        <dbReference type="ChEBI" id="CHEBI:30616"/>
        <label>2</label>
    </ligand>
</feature>
<feature type="binding site" evidence="14">
    <location>
        <position position="389"/>
    </location>
    <ligand>
        <name>Mg(2+)</name>
        <dbReference type="ChEBI" id="CHEBI:18420"/>
        <label>1</label>
    </ligand>
</feature>
<evidence type="ECO:0000313" key="18">
    <source>
        <dbReference type="EMBL" id="QFG01942.1"/>
    </source>
</evidence>
<accession>A0ABX6BYK2</accession>
<feature type="region of interest" description="Disordered" evidence="15">
    <location>
        <begin position="36"/>
        <end position="55"/>
    </location>
</feature>
<dbReference type="Gene3D" id="3.30.1490.20">
    <property type="entry name" value="ATP-grasp fold, A domain"/>
    <property type="match status" value="1"/>
</dbReference>
<keyword evidence="7 14" id="KW-0677">Repeat</keyword>
<dbReference type="CDD" id="cd01424">
    <property type="entry name" value="MGS_CPS_II"/>
    <property type="match status" value="1"/>
</dbReference>
<keyword evidence="8 14" id="KW-0547">Nucleotide-binding</keyword>
<feature type="binding site" evidence="14">
    <location>
        <position position="322"/>
    </location>
    <ligand>
        <name>ATP</name>
        <dbReference type="ChEBI" id="CHEBI:30616"/>
        <label>1</label>
    </ligand>
</feature>
<comment type="cofactor">
    <cofactor evidence="14">
        <name>Mg(2+)</name>
        <dbReference type="ChEBI" id="CHEBI:18420"/>
    </cofactor>
    <cofactor evidence="14">
        <name>Mn(2+)</name>
        <dbReference type="ChEBI" id="CHEBI:29035"/>
    </cofactor>
    <text evidence="14">Binds 4 Mg(2+) or Mn(2+) ions per subunit.</text>
</comment>
<feature type="binding site" evidence="14">
    <location>
        <position position="287"/>
    </location>
    <ligand>
        <name>ATP</name>
        <dbReference type="ChEBI" id="CHEBI:30616"/>
        <label>1</label>
    </ligand>
</feature>
<comment type="caution">
    <text evidence="14">Lacks conserved residue(s) required for the propagation of feature annotation.</text>
</comment>
<feature type="binding site" evidence="14">
    <location>
        <position position="932"/>
    </location>
    <ligand>
        <name>Mg(2+)</name>
        <dbReference type="ChEBI" id="CHEBI:18420"/>
        <label>4</label>
    </ligand>
</feature>
<dbReference type="Pfam" id="PF02786">
    <property type="entry name" value="CPSase_L_D2"/>
    <property type="match status" value="2"/>
</dbReference>
<dbReference type="HAMAP" id="MF_01210_A">
    <property type="entry name" value="CPSase_L_chain_A"/>
    <property type="match status" value="1"/>
</dbReference>
<proteinExistence type="inferred from homology"/>
<dbReference type="InterPro" id="IPR005480">
    <property type="entry name" value="CPSase_lsu_oligo"/>
</dbReference>
<dbReference type="PRINTS" id="PR00098">
    <property type="entry name" value="CPSASE"/>
</dbReference>
<feature type="binding site" evidence="14">
    <location>
        <position position="363"/>
    </location>
    <ligand>
        <name>Mg(2+)</name>
        <dbReference type="ChEBI" id="CHEBI:18420"/>
        <label>1</label>
    </ligand>
</feature>
<dbReference type="EC" id="6.3.4.16" evidence="14"/>
<dbReference type="InterPro" id="IPR011761">
    <property type="entry name" value="ATP-grasp"/>
</dbReference>
<dbReference type="NCBIfam" id="NF009455">
    <property type="entry name" value="PRK12815.1"/>
    <property type="match status" value="1"/>
</dbReference>
<dbReference type="PROSITE" id="PS50975">
    <property type="entry name" value="ATP_GRASP"/>
    <property type="match status" value="2"/>
</dbReference>
<dbReference type="InterPro" id="IPR005483">
    <property type="entry name" value="CPSase_dom"/>
</dbReference>
<feature type="binding site" evidence="14">
    <location>
        <position position="363"/>
    </location>
    <ligand>
        <name>ATP</name>
        <dbReference type="ChEBI" id="CHEBI:30616"/>
        <label>1</label>
    </ligand>
</feature>
<feature type="compositionally biased region" description="Low complexity" evidence="15">
    <location>
        <begin position="36"/>
        <end position="47"/>
    </location>
</feature>
<evidence type="ECO:0000259" key="17">
    <source>
        <dbReference type="PROSITE" id="PS51855"/>
    </source>
</evidence>
<reference evidence="18 19" key="1">
    <citation type="submission" date="2019-10" db="EMBL/GenBank/DDBJ databases">
        <title>Thermopilla bonchosmolovskayae gen. nov., sp. nov., a moderately thermophilic Chloroflexi bacterium from a Chukotka hot spring (Arctic, Russia), representing a novel classis Thermopillaia, which include previously uncultivated lineage OLB14.</title>
        <authorList>
            <person name="Kochetkova T.V."/>
            <person name="Zayulina K.S."/>
            <person name="Zhigarkov V.S."/>
            <person name="Minaev N.V."/>
            <person name="Novikov A."/>
            <person name="Toshchakov S.V."/>
            <person name="Elcheninov A.G."/>
            <person name="Kublanov I.V."/>
        </authorList>
    </citation>
    <scope>NUCLEOTIDE SEQUENCE [LARGE SCALE GENOMIC DNA]</scope>
    <source>
        <strain evidence="18 19">3753O</strain>
    </source>
</reference>
<feature type="binding site" evidence="14">
    <location>
        <position position="873"/>
    </location>
    <ligand>
        <name>ATP</name>
        <dbReference type="ChEBI" id="CHEBI:30616"/>
        <label>2</label>
    </ligand>
</feature>
<keyword evidence="10" id="KW-0460">Magnesium</keyword>
<organism evidence="18 19">
    <name type="scientific">Tepidiforma bonchosmolovskayae</name>
    <dbReference type="NCBI Taxonomy" id="2601677"/>
    <lineage>
        <taxon>Bacteria</taxon>
        <taxon>Bacillati</taxon>
        <taxon>Chloroflexota</taxon>
        <taxon>Tepidiformia</taxon>
        <taxon>Tepidiformales</taxon>
        <taxon>Tepidiformaceae</taxon>
        <taxon>Tepidiforma</taxon>
    </lineage>
</organism>
<feature type="binding site" evidence="14">
    <location>
        <position position="914"/>
    </location>
    <ligand>
        <name>Mg(2+)</name>
        <dbReference type="ChEBI" id="CHEBI:18420"/>
        <label>3</label>
    </ligand>
</feature>
<keyword evidence="19" id="KW-1185">Reference proteome</keyword>
<feature type="binding site" evidence="14">
    <location>
        <position position="320"/>
    </location>
    <ligand>
        <name>ATP</name>
        <dbReference type="ChEBI" id="CHEBI:30616"/>
        <label>1</label>
    </ligand>
</feature>
<feature type="binding site" evidence="14">
    <location>
        <position position="871"/>
    </location>
    <ligand>
        <name>ATP</name>
        <dbReference type="ChEBI" id="CHEBI:30616"/>
        <label>2</label>
    </ligand>
</feature>
<dbReference type="NCBIfam" id="NF003671">
    <property type="entry name" value="PRK05294.1"/>
    <property type="match status" value="1"/>
</dbReference>
<dbReference type="InterPro" id="IPR016185">
    <property type="entry name" value="PreATP-grasp_dom_sf"/>
</dbReference>
<feature type="binding site" evidence="14">
    <location>
        <position position="391"/>
    </location>
    <ligand>
        <name>Mg(2+)</name>
        <dbReference type="ChEBI" id="CHEBI:18420"/>
        <label>2</label>
    </ligand>
</feature>
<evidence type="ECO:0000256" key="10">
    <source>
        <dbReference type="ARBA" id="ARBA00022842"/>
    </source>
</evidence>
<protein>
    <recommendedName>
        <fullName evidence="14">Carbamoyl phosphate synthase large chain</fullName>
        <ecNumber evidence="14">6.3.4.16</ecNumber>
        <ecNumber evidence="14">6.3.5.5</ecNumber>
    </recommendedName>
    <alternativeName>
        <fullName evidence="14">Carbamoyl phosphate synthetase ammonia chain</fullName>
    </alternativeName>
</protein>
<dbReference type="Gene3D" id="3.40.50.1380">
    <property type="entry name" value="Methylglyoxal synthase-like domain"/>
    <property type="match status" value="1"/>
</dbReference>
<feature type="binding site" evidence="14">
    <location>
        <position position="254"/>
    </location>
    <ligand>
        <name>ATP</name>
        <dbReference type="ChEBI" id="CHEBI:30616"/>
        <label>1</label>
    </ligand>
</feature>
<feature type="binding site" evidence="14">
    <location>
        <position position="846"/>
    </location>
    <ligand>
        <name>ATP</name>
        <dbReference type="ChEBI" id="CHEBI:30616"/>
        <label>2</label>
    </ligand>
</feature>
<feature type="binding site" evidence="14">
    <location>
        <position position="294"/>
    </location>
    <ligand>
        <name>ATP</name>
        <dbReference type="ChEBI" id="CHEBI:30616"/>
        <label>1</label>
    </ligand>
</feature>
<dbReference type="EMBL" id="CP042829">
    <property type="protein sequence ID" value="QFG01942.1"/>
    <property type="molecule type" value="Genomic_DNA"/>
</dbReference>
<evidence type="ECO:0000256" key="12">
    <source>
        <dbReference type="ARBA" id="ARBA00023211"/>
    </source>
</evidence>
<evidence type="ECO:0000313" key="19">
    <source>
        <dbReference type="Proteomes" id="UP000326331"/>
    </source>
</evidence>
<dbReference type="PANTHER" id="PTHR11405">
    <property type="entry name" value="CARBAMOYLTRANSFERASE FAMILY MEMBER"/>
    <property type="match status" value="1"/>
</dbReference>
<evidence type="ECO:0000256" key="4">
    <source>
        <dbReference type="ARBA" id="ARBA00022598"/>
    </source>
</evidence>
<keyword evidence="3 14" id="KW-0055">Arginine biosynthesis</keyword>
<evidence type="ECO:0000256" key="9">
    <source>
        <dbReference type="ARBA" id="ARBA00022840"/>
    </source>
</evidence>